<dbReference type="PANTHER" id="PTHR23099">
    <property type="entry name" value="TRANSCRIPTIONAL REGULATOR"/>
    <property type="match status" value="1"/>
</dbReference>
<dbReference type="InterPro" id="IPR006640">
    <property type="entry name" value="SprT-like_domain"/>
</dbReference>
<dbReference type="GeneID" id="108669331"/>
<dbReference type="AlphaFoldDB" id="A0A8B7NET1"/>
<dbReference type="GO" id="GO:0006974">
    <property type="term" value="P:DNA damage response"/>
    <property type="evidence" value="ECO:0007669"/>
    <property type="project" value="UniProtKB-ARBA"/>
</dbReference>
<gene>
    <name evidence="4" type="primary">LOC108669331</name>
</gene>
<accession>A0A8B7NET1</accession>
<proteinExistence type="predicted"/>
<keyword evidence="3" id="KW-1185">Reference proteome</keyword>
<dbReference type="SMART" id="SM00731">
    <property type="entry name" value="SprT"/>
    <property type="match status" value="1"/>
</dbReference>
<dbReference type="PANTHER" id="PTHR23099:SF0">
    <property type="entry name" value="GERM CELL NUCLEAR ACIDIC PROTEIN"/>
    <property type="match status" value="1"/>
</dbReference>
<dbReference type="GO" id="GO:0005634">
    <property type="term" value="C:nucleus"/>
    <property type="evidence" value="ECO:0007669"/>
    <property type="project" value="TreeGrafter"/>
</dbReference>
<evidence type="ECO:0000313" key="3">
    <source>
        <dbReference type="Proteomes" id="UP000694843"/>
    </source>
</evidence>
<evidence type="ECO:0000313" key="4">
    <source>
        <dbReference type="RefSeq" id="XP_018012123.1"/>
    </source>
</evidence>
<sequence>MDECEIAKNEKYERASASKTATAFLKKVVVSSTDSSDSDELNEYMKKWRNGRKKVYKEVADDSLSAFITDDDSDGEVIAYNLPPLSERITTTRAPLINRREYAKSVSEFLSGKPNDSKTPSGSIEVRRAPAEQIYDLPDSDSSTPPCARNFKTGDVSVIVLSDSDDSDNELNHITPKLPHSMPNNSIKTPTTPFPSKETSKHPKSHVPKKFAIAEHESHTLSFIASFSLAADASTTRCHPDALVYMKNFSKNRQELTERLYKLFNCKIFENKLPDSMAITWNVKMTKTAGICYNEVDRSKASGRNARVELSTKVVDCPARLRDTLVHELCHAAAWLVSGYKSGHGPVWQDWVSRATGVFPELPSIGRCHNYEIACKYQYKCIKCGFSIGRHSKSLDTERKVCGRCLGRFELLAMSARKPTSATTASQPAALRTPRTPAPFAIFVKKNYGSVKKNSQDLKHADAMRILGEKFKEMKTV</sequence>
<dbReference type="KEGG" id="hazt:108669331"/>
<feature type="compositionally biased region" description="Polar residues" evidence="1">
    <location>
        <begin position="182"/>
        <end position="191"/>
    </location>
</feature>
<organism evidence="3 4">
    <name type="scientific">Hyalella azteca</name>
    <name type="common">Amphipod</name>
    <dbReference type="NCBI Taxonomy" id="294128"/>
    <lineage>
        <taxon>Eukaryota</taxon>
        <taxon>Metazoa</taxon>
        <taxon>Ecdysozoa</taxon>
        <taxon>Arthropoda</taxon>
        <taxon>Crustacea</taxon>
        <taxon>Multicrustacea</taxon>
        <taxon>Malacostraca</taxon>
        <taxon>Eumalacostraca</taxon>
        <taxon>Peracarida</taxon>
        <taxon>Amphipoda</taxon>
        <taxon>Senticaudata</taxon>
        <taxon>Talitrida</taxon>
        <taxon>Talitroidea</taxon>
        <taxon>Hyalellidae</taxon>
        <taxon>Hyalella</taxon>
    </lineage>
</organism>
<name>A0A8B7NET1_HYAAZ</name>
<reference evidence="4" key="1">
    <citation type="submission" date="2025-08" db="UniProtKB">
        <authorList>
            <consortium name="RefSeq"/>
        </authorList>
    </citation>
    <scope>IDENTIFICATION</scope>
    <source>
        <tissue evidence="4">Whole organism</tissue>
    </source>
</reference>
<feature type="region of interest" description="Disordered" evidence="1">
    <location>
        <begin position="166"/>
        <end position="204"/>
    </location>
</feature>
<dbReference type="OrthoDB" id="20772at2759"/>
<evidence type="ECO:0000256" key="1">
    <source>
        <dbReference type="SAM" id="MobiDB-lite"/>
    </source>
</evidence>
<dbReference type="RefSeq" id="XP_018012123.1">
    <property type="nucleotide sequence ID" value="XM_018156634.2"/>
</dbReference>
<protein>
    <submittedName>
        <fullName evidence="4">Germ cell nuclear acidic protein-like</fullName>
    </submittedName>
</protein>
<feature type="domain" description="SprT-like" evidence="2">
    <location>
        <begin position="254"/>
        <end position="412"/>
    </location>
</feature>
<dbReference type="Pfam" id="PF10263">
    <property type="entry name" value="SprT-like"/>
    <property type="match status" value="1"/>
</dbReference>
<evidence type="ECO:0000259" key="2">
    <source>
        <dbReference type="SMART" id="SM00731"/>
    </source>
</evidence>
<dbReference type="OMA" id="EHESHTL"/>
<dbReference type="Proteomes" id="UP000694843">
    <property type="component" value="Unplaced"/>
</dbReference>
<dbReference type="CDD" id="cd00084">
    <property type="entry name" value="HMG-box_SF"/>
    <property type="match status" value="1"/>
</dbReference>